<dbReference type="PIRSF" id="PIRSF001123">
    <property type="entry name" value="PepA_GA"/>
    <property type="match status" value="1"/>
</dbReference>
<keyword evidence="4 8" id="KW-0479">Metal-binding</keyword>
<dbReference type="EMBL" id="LWAF01000009">
    <property type="protein sequence ID" value="ODN30252.1"/>
    <property type="molecule type" value="Genomic_DNA"/>
</dbReference>
<dbReference type="GO" id="GO:0006508">
    <property type="term" value="P:proteolysis"/>
    <property type="evidence" value="ECO:0007669"/>
    <property type="project" value="UniProtKB-KW"/>
</dbReference>
<dbReference type="SUPFAM" id="SSF101821">
    <property type="entry name" value="Aminopeptidase/glucanase lid domain"/>
    <property type="match status" value="1"/>
</dbReference>
<feature type="binding site" evidence="8">
    <location>
        <position position="225"/>
    </location>
    <ligand>
        <name>Zn(2+)</name>
        <dbReference type="ChEBI" id="CHEBI:29105"/>
        <label>1</label>
    </ligand>
</feature>
<evidence type="ECO:0000313" key="10">
    <source>
        <dbReference type="Proteomes" id="UP000094570"/>
    </source>
</evidence>
<dbReference type="RefSeq" id="WP_069293406.1">
    <property type="nucleotide sequence ID" value="NZ_CP140110.1"/>
</dbReference>
<comment type="similarity">
    <text evidence="1 6">Belongs to the peptidase M42 family.</text>
</comment>
<dbReference type="Proteomes" id="UP000094570">
    <property type="component" value="Unassembled WGS sequence"/>
</dbReference>
<evidence type="ECO:0000256" key="3">
    <source>
        <dbReference type="ARBA" id="ARBA00022670"/>
    </source>
</evidence>
<name>A0A1E3G217_9BACT</name>
<keyword evidence="10" id="KW-1185">Reference proteome</keyword>
<feature type="binding site" evidence="8">
    <location>
        <position position="203"/>
    </location>
    <ligand>
        <name>Zn(2+)</name>
        <dbReference type="ChEBI" id="CHEBI:29105"/>
        <label>2</label>
    </ligand>
</feature>
<evidence type="ECO:0000256" key="1">
    <source>
        <dbReference type="ARBA" id="ARBA00006272"/>
    </source>
</evidence>
<evidence type="ECO:0000256" key="7">
    <source>
        <dbReference type="PIRSR" id="PIRSR001123-1"/>
    </source>
</evidence>
<comment type="cofactor">
    <cofactor evidence="8">
        <name>a divalent metal cation</name>
        <dbReference type="ChEBI" id="CHEBI:60240"/>
    </cofactor>
    <text evidence="8">Binds 2 divalent metal cations per subunit.</text>
</comment>
<keyword evidence="2" id="KW-0031">Aminopeptidase</keyword>
<feature type="binding site" evidence="8">
    <location>
        <position position="65"/>
    </location>
    <ligand>
        <name>Zn(2+)</name>
        <dbReference type="ChEBI" id="CHEBI:29105"/>
        <label>1</label>
    </ligand>
</feature>
<feature type="active site" description="Proton acceptor" evidence="7">
    <location>
        <position position="202"/>
    </location>
</feature>
<comment type="caution">
    <text evidence="9">The sequence shown here is derived from an EMBL/GenBank/DDBJ whole genome shotgun (WGS) entry which is preliminary data.</text>
</comment>
<accession>A0A1E3G217</accession>
<dbReference type="InterPro" id="IPR023367">
    <property type="entry name" value="Peptidase_M42_dom2"/>
</dbReference>
<dbReference type="InterPro" id="IPR051464">
    <property type="entry name" value="Peptidase_M42_aminopept"/>
</dbReference>
<dbReference type="InterPro" id="IPR008007">
    <property type="entry name" value="Peptidase_M42"/>
</dbReference>
<keyword evidence="5" id="KW-0378">Hydrolase</keyword>
<reference evidence="10" key="1">
    <citation type="submission" date="2016-04" db="EMBL/GenBank/DDBJ databases">
        <title>The genome sequence project of a novel Fervidobacterium isolate from a hot spring in Thailand.</title>
        <authorList>
            <person name="Gonzalez J.M."/>
            <person name="Cuecas A."/>
            <person name="Kanoksilapatham W."/>
        </authorList>
    </citation>
    <scope>NUCLEOTIDE SEQUENCE [LARGE SCALE GENOMIC DNA]</scope>
    <source>
        <strain evidence="10">FC2004</strain>
    </source>
</reference>
<dbReference type="AlphaFoldDB" id="A0A1E3G217"/>
<evidence type="ECO:0000256" key="4">
    <source>
        <dbReference type="ARBA" id="ARBA00022723"/>
    </source>
</evidence>
<proteinExistence type="inferred from homology"/>
<keyword evidence="3" id="KW-0645">Protease</keyword>
<evidence type="ECO:0000256" key="6">
    <source>
        <dbReference type="PIRNR" id="PIRNR001123"/>
    </source>
</evidence>
<feature type="binding site" evidence="8">
    <location>
        <position position="305"/>
    </location>
    <ligand>
        <name>Zn(2+)</name>
        <dbReference type="ChEBI" id="CHEBI:29105"/>
        <label>2</label>
    </ligand>
</feature>
<dbReference type="PANTHER" id="PTHR32481:SF0">
    <property type="entry name" value="AMINOPEPTIDASE YPDE-RELATED"/>
    <property type="match status" value="1"/>
</dbReference>
<sequence length="330" mass="35852">MVIEELISLCLVPGVSGREEKVRERIESMLFSREQAVVDAVGNLILRLPGRESKTADGEVLVMAHMDEIGFYVSNIREDGKLVVKNVGGIIEETLPGSYVQVVLENGDLVDGLFGAVPPHLKADGEMFEKVVDVGACSKAEVEVLGIKILDPIVFKKFPTVLNKKYVSVRALDDRFGCYTLVQVANSVVPRRDTVFAWTVQEEIGLKGAKALASKLRPALAVAIDSFACCSKQNKHIKPGYGPVIRAVDNTSVSDPKIVKFITKLAEENGIPLQVGITGGGNDASVFVDVGVPMVALSVPVVYLHSQVEMIHVDDLVNLIKLLKVFLEKF</sequence>
<evidence type="ECO:0000256" key="8">
    <source>
        <dbReference type="PIRSR" id="PIRSR001123-2"/>
    </source>
</evidence>
<dbReference type="Gene3D" id="3.40.630.10">
    <property type="entry name" value="Zn peptidases"/>
    <property type="match status" value="1"/>
</dbReference>
<dbReference type="Gene3D" id="2.40.30.40">
    <property type="entry name" value="Peptidase M42, domain 2"/>
    <property type="match status" value="1"/>
</dbReference>
<dbReference type="STRING" id="1008305.A4H02_06485"/>
<dbReference type="SUPFAM" id="SSF53187">
    <property type="entry name" value="Zn-dependent exopeptidases"/>
    <property type="match status" value="1"/>
</dbReference>
<protein>
    <submittedName>
        <fullName evidence="9">Endoglucanase</fullName>
    </submittedName>
</protein>
<dbReference type="PANTHER" id="PTHR32481">
    <property type="entry name" value="AMINOPEPTIDASE"/>
    <property type="match status" value="1"/>
</dbReference>
<evidence type="ECO:0000256" key="5">
    <source>
        <dbReference type="ARBA" id="ARBA00022801"/>
    </source>
</evidence>
<dbReference type="GO" id="GO:0004177">
    <property type="term" value="F:aminopeptidase activity"/>
    <property type="evidence" value="ECO:0007669"/>
    <property type="project" value="UniProtKB-UniRule"/>
</dbReference>
<evidence type="ECO:0000256" key="2">
    <source>
        <dbReference type="ARBA" id="ARBA00022438"/>
    </source>
</evidence>
<feature type="binding site" evidence="8">
    <location>
        <position position="173"/>
    </location>
    <ligand>
        <name>Zn(2+)</name>
        <dbReference type="ChEBI" id="CHEBI:29105"/>
        <label>2</label>
    </ligand>
</feature>
<organism evidence="9 10">
    <name type="scientific">Fervidobacterium thailandense</name>
    <dbReference type="NCBI Taxonomy" id="1008305"/>
    <lineage>
        <taxon>Bacteria</taxon>
        <taxon>Thermotogati</taxon>
        <taxon>Thermotogota</taxon>
        <taxon>Thermotogae</taxon>
        <taxon>Thermotogales</taxon>
        <taxon>Fervidobacteriaceae</taxon>
        <taxon>Fervidobacterium</taxon>
    </lineage>
</organism>
<dbReference type="Pfam" id="PF05343">
    <property type="entry name" value="Peptidase_M42"/>
    <property type="match status" value="1"/>
</dbReference>
<feature type="binding site" evidence="8">
    <location>
        <position position="173"/>
    </location>
    <ligand>
        <name>Zn(2+)</name>
        <dbReference type="ChEBI" id="CHEBI:29105"/>
        <label>1</label>
    </ligand>
</feature>
<dbReference type="GO" id="GO:0046872">
    <property type="term" value="F:metal ion binding"/>
    <property type="evidence" value="ECO:0007669"/>
    <property type="project" value="UniProtKB-UniRule"/>
</dbReference>
<evidence type="ECO:0000313" key="9">
    <source>
        <dbReference type="EMBL" id="ODN30252.1"/>
    </source>
</evidence>
<gene>
    <name evidence="9" type="ORF">A4H02_06485</name>
</gene>